<proteinExistence type="predicted"/>
<evidence type="ECO:0000313" key="2">
    <source>
        <dbReference type="EMBL" id="ETN98522.1"/>
    </source>
</evidence>
<accession>X6L912</accession>
<evidence type="ECO:0000313" key="3">
    <source>
        <dbReference type="Proteomes" id="UP000023152"/>
    </source>
</evidence>
<name>X6L912_RETFI</name>
<keyword evidence="1" id="KW-0812">Transmembrane</keyword>
<dbReference type="EMBL" id="ASPP01046471">
    <property type="protein sequence ID" value="ETN98522.1"/>
    <property type="molecule type" value="Genomic_DNA"/>
</dbReference>
<feature type="non-terminal residue" evidence="2">
    <location>
        <position position="1"/>
    </location>
</feature>
<reference evidence="2 3" key="1">
    <citation type="journal article" date="2013" name="Curr. Biol.">
        <title>The Genome of the Foraminiferan Reticulomyxa filosa.</title>
        <authorList>
            <person name="Glockner G."/>
            <person name="Hulsmann N."/>
            <person name="Schleicher M."/>
            <person name="Noegel A.A."/>
            <person name="Eichinger L."/>
            <person name="Gallinger C."/>
            <person name="Pawlowski J."/>
            <person name="Sierra R."/>
            <person name="Euteneuer U."/>
            <person name="Pillet L."/>
            <person name="Moustafa A."/>
            <person name="Platzer M."/>
            <person name="Groth M."/>
            <person name="Szafranski K."/>
            <person name="Schliwa M."/>
        </authorList>
    </citation>
    <scope>NUCLEOTIDE SEQUENCE [LARGE SCALE GENOMIC DNA]</scope>
</reference>
<organism evidence="2 3">
    <name type="scientific">Reticulomyxa filosa</name>
    <dbReference type="NCBI Taxonomy" id="46433"/>
    <lineage>
        <taxon>Eukaryota</taxon>
        <taxon>Sar</taxon>
        <taxon>Rhizaria</taxon>
        <taxon>Retaria</taxon>
        <taxon>Foraminifera</taxon>
        <taxon>Monothalamids</taxon>
        <taxon>Reticulomyxidae</taxon>
        <taxon>Reticulomyxa</taxon>
    </lineage>
</organism>
<feature type="transmembrane region" description="Helical" evidence="1">
    <location>
        <begin position="95"/>
        <end position="115"/>
    </location>
</feature>
<dbReference type="Proteomes" id="UP000023152">
    <property type="component" value="Unassembled WGS sequence"/>
</dbReference>
<gene>
    <name evidence="2" type="ORF">RFI_38970</name>
</gene>
<protein>
    <submittedName>
        <fullName evidence="2">Uncharacterized protein</fullName>
    </submittedName>
</protein>
<evidence type="ECO:0000256" key="1">
    <source>
        <dbReference type="SAM" id="Phobius"/>
    </source>
</evidence>
<sequence>WVQGKDNKVHLIVIPFEQEAINKLNDRLGVVVNLIGGIESSIDNLDSCAGQVKDQIRKKIALVVDSLKDKREIAKSDAKKPESSKITTLKLKPRLWAIIKAPSILLSFLLLLLILY</sequence>
<keyword evidence="3" id="KW-1185">Reference proteome</keyword>
<keyword evidence="1" id="KW-1133">Transmembrane helix</keyword>
<keyword evidence="1" id="KW-0472">Membrane</keyword>
<comment type="caution">
    <text evidence="2">The sequence shown here is derived from an EMBL/GenBank/DDBJ whole genome shotgun (WGS) entry which is preliminary data.</text>
</comment>
<dbReference type="AlphaFoldDB" id="X6L912"/>